<feature type="compositionally biased region" description="Basic and acidic residues" evidence="1">
    <location>
        <begin position="1"/>
        <end position="13"/>
    </location>
</feature>
<evidence type="ECO:0000313" key="2">
    <source>
        <dbReference type="EMBL" id="CAF1374599.1"/>
    </source>
</evidence>
<dbReference type="EMBL" id="CAJNOQ010016104">
    <property type="protein sequence ID" value="CAF1374599.1"/>
    <property type="molecule type" value="Genomic_DNA"/>
</dbReference>
<feature type="non-terminal residue" evidence="2">
    <location>
        <position position="266"/>
    </location>
</feature>
<feature type="compositionally biased region" description="Acidic residues" evidence="1">
    <location>
        <begin position="65"/>
        <end position="83"/>
    </location>
</feature>
<proteinExistence type="predicted"/>
<evidence type="ECO:0000313" key="4">
    <source>
        <dbReference type="Proteomes" id="UP000663829"/>
    </source>
</evidence>
<evidence type="ECO:0000313" key="3">
    <source>
        <dbReference type="EMBL" id="CAF4263966.1"/>
    </source>
</evidence>
<sequence>RFGGEWTRERRNTDTIQNNPRSSQRKDVPSTLQSQRNTHWPKDDINGDYDLNVDDEYTQQNQQNPEDDGFEEGEDQQDVVEEWEEEPPGTKLFVIYYSSCLHSFLSFQFQEKEKSFVRQMAILMNHLGNVIIYSCYVKLQSNVSQYQSDHNEKFPTIVDYKTYARDVLKKIFTLHELAESIVLENKRFSRPPLEPARFQILKDAIRSKYRISLNQWDAFYKNGLQRTLSQLLCDSRIKLKKQQQIMLSTPLPPAASTTMGTDSQTD</sequence>
<dbReference type="EMBL" id="CAJOBC010077694">
    <property type="protein sequence ID" value="CAF4263966.1"/>
    <property type="molecule type" value="Genomic_DNA"/>
</dbReference>
<accession>A0A815IX70</accession>
<gene>
    <name evidence="2" type="ORF">GPM918_LOCUS32025</name>
    <name evidence="3" type="ORF">SRO942_LOCUS32682</name>
</gene>
<dbReference type="Proteomes" id="UP000663829">
    <property type="component" value="Unassembled WGS sequence"/>
</dbReference>
<comment type="caution">
    <text evidence="2">The sequence shown here is derived from an EMBL/GenBank/DDBJ whole genome shotgun (WGS) entry which is preliminary data.</text>
</comment>
<evidence type="ECO:0000256" key="1">
    <source>
        <dbReference type="SAM" id="MobiDB-lite"/>
    </source>
</evidence>
<organism evidence="2 4">
    <name type="scientific">Didymodactylos carnosus</name>
    <dbReference type="NCBI Taxonomy" id="1234261"/>
    <lineage>
        <taxon>Eukaryota</taxon>
        <taxon>Metazoa</taxon>
        <taxon>Spiralia</taxon>
        <taxon>Gnathifera</taxon>
        <taxon>Rotifera</taxon>
        <taxon>Eurotatoria</taxon>
        <taxon>Bdelloidea</taxon>
        <taxon>Philodinida</taxon>
        <taxon>Philodinidae</taxon>
        <taxon>Didymodactylos</taxon>
    </lineage>
</organism>
<feature type="region of interest" description="Disordered" evidence="1">
    <location>
        <begin position="1"/>
        <end position="83"/>
    </location>
</feature>
<dbReference type="Proteomes" id="UP000681722">
    <property type="component" value="Unassembled WGS sequence"/>
</dbReference>
<dbReference type="AlphaFoldDB" id="A0A815IX70"/>
<name>A0A815IX70_9BILA</name>
<protein>
    <submittedName>
        <fullName evidence="2">Uncharacterized protein</fullName>
    </submittedName>
</protein>
<reference evidence="2" key="1">
    <citation type="submission" date="2021-02" db="EMBL/GenBank/DDBJ databases">
        <authorList>
            <person name="Nowell W R."/>
        </authorList>
    </citation>
    <scope>NUCLEOTIDE SEQUENCE</scope>
</reference>
<keyword evidence="4" id="KW-1185">Reference proteome</keyword>